<dbReference type="SMART" id="SM00195">
    <property type="entry name" value="DSPc"/>
    <property type="match status" value="1"/>
</dbReference>
<evidence type="ECO:0000259" key="6">
    <source>
        <dbReference type="PROSITE" id="PS50054"/>
    </source>
</evidence>
<dbReference type="OrthoDB" id="3729at2759"/>
<dbReference type="InterPro" id="IPR057023">
    <property type="entry name" value="PTP-SAK"/>
</dbReference>
<feature type="region of interest" description="Disordered" evidence="5">
    <location>
        <begin position="570"/>
        <end position="645"/>
    </location>
</feature>
<gene>
    <name evidence="8" type="ORF">CYME_CMI092C</name>
</gene>
<dbReference type="InterPro" id="IPR000387">
    <property type="entry name" value="Tyr_Pase_dom"/>
</dbReference>
<proteinExistence type="inferred from homology"/>
<feature type="domain" description="Tyrosine-protein phosphatase" evidence="6">
    <location>
        <begin position="372"/>
        <end position="530"/>
    </location>
</feature>
<feature type="compositionally biased region" description="Polar residues" evidence="5">
    <location>
        <begin position="658"/>
        <end position="675"/>
    </location>
</feature>
<dbReference type="GO" id="GO:0004725">
    <property type="term" value="F:protein tyrosine phosphatase activity"/>
    <property type="evidence" value="ECO:0007669"/>
    <property type="project" value="UniProtKB-EC"/>
</dbReference>
<dbReference type="Pfam" id="PF22784">
    <property type="entry name" value="PTP-SAK"/>
    <property type="match status" value="1"/>
</dbReference>
<dbReference type="FunFam" id="3.90.190.10:FF:000006">
    <property type="entry name" value="Dual specificity protein phosphatase CDC14B"/>
    <property type="match status" value="1"/>
</dbReference>
<evidence type="ECO:0000256" key="5">
    <source>
        <dbReference type="SAM" id="MobiDB-lite"/>
    </source>
</evidence>
<feature type="region of interest" description="Disordered" evidence="5">
    <location>
        <begin position="657"/>
        <end position="709"/>
    </location>
</feature>
<keyword evidence="9" id="KW-1185">Reference proteome</keyword>
<dbReference type="InterPro" id="IPR029260">
    <property type="entry name" value="DSPn"/>
</dbReference>
<dbReference type="PANTHER" id="PTHR23339">
    <property type="entry name" value="TYROSINE SPECIFIC PROTEIN PHOSPHATASE AND DUAL SPECIFICITY PROTEIN PHOSPHATASE"/>
    <property type="match status" value="1"/>
</dbReference>
<evidence type="ECO:0000313" key="9">
    <source>
        <dbReference type="Proteomes" id="UP000007014"/>
    </source>
</evidence>
<dbReference type="STRING" id="280699.M1UQZ7"/>
<organism evidence="8 9">
    <name type="scientific">Cyanidioschyzon merolae (strain NIES-3377 / 10D)</name>
    <name type="common">Unicellular red alga</name>
    <dbReference type="NCBI Taxonomy" id="280699"/>
    <lineage>
        <taxon>Eukaryota</taxon>
        <taxon>Rhodophyta</taxon>
        <taxon>Bangiophyceae</taxon>
        <taxon>Cyanidiales</taxon>
        <taxon>Cyanidiaceae</taxon>
        <taxon>Cyanidioschyzon</taxon>
    </lineage>
</organism>
<evidence type="ECO:0000256" key="1">
    <source>
        <dbReference type="ARBA" id="ARBA00007315"/>
    </source>
</evidence>
<dbReference type="HOGENOM" id="CLU_343028_0_0_1"/>
<evidence type="ECO:0000256" key="4">
    <source>
        <dbReference type="ARBA" id="ARBA00022912"/>
    </source>
</evidence>
<feature type="region of interest" description="Disordered" evidence="5">
    <location>
        <begin position="1"/>
        <end position="44"/>
    </location>
</feature>
<name>M1UQZ7_CYAM1</name>
<dbReference type="Gramene" id="CMI092CT">
    <property type="protein sequence ID" value="CMI092CT"/>
    <property type="gene ID" value="CMI092C"/>
</dbReference>
<dbReference type="Proteomes" id="UP000007014">
    <property type="component" value="Chromosome 9"/>
</dbReference>
<evidence type="ECO:0000256" key="3">
    <source>
        <dbReference type="ARBA" id="ARBA00022801"/>
    </source>
</evidence>
<feature type="compositionally biased region" description="Low complexity" evidence="5">
    <location>
        <begin position="676"/>
        <end position="705"/>
    </location>
</feature>
<dbReference type="PROSITE" id="PS50056">
    <property type="entry name" value="TYR_PHOSPHATASE_2"/>
    <property type="match status" value="1"/>
</dbReference>
<keyword evidence="4" id="KW-0904">Protein phosphatase</keyword>
<dbReference type="eggNOG" id="KOG1720">
    <property type="taxonomic scope" value="Eukaryota"/>
</dbReference>
<dbReference type="PROSITE" id="PS00383">
    <property type="entry name" value="TYR_PHOSPHATASE_1"/>
    <property type="match status" value="1"/>
</dbReference>
<dbReference type="EMBL" id="AP006491">
    <property type="protein sequence ID" value="BAM79986.1"/>
    <property type="molecule type" value="Genomic_DNA"/>
</dbReference>
<evidence type="ECO:0000313" key="8">
    <source>
        <dbReference type="EMBL" id="BAM79986.1"/>
    </source>
</evidence>
<dbReference type="RefSeq" id="XP_005536272.1">
    <property type="nucleotide sequence ID" value="XM_005536215.1"/>
</dbReference>
<dbReference type="EC" id="3.1.3.48" evidence="2"/>
<reference evidence="8 9" key="2">
    <citation type="journal article" date="2007" name="BMC Biol.">
        <title>A 100%-complete sequence reveals unusually simple genomic features in the hot-spring red alga Cyanidioschyzon merolae.</title>
        <authorList>
            <person name="Nozaki H."/>
            <person name="Takano H."/>
            <person name="Misumi O."/>
            <person name="Terasawa K."/>
            <person name="Matsuzaki M."/>
            <person name="Maruyama S."/>
            <person name="Nishida K."/>
            <person name="Yagisawa F."/>
            <person name="Yoshida Y."/>
            <person name="Fujiwara T."/>
            <person name="Takio S."/>
            <person name="Tamura K."/>
            <person name="Chung S.J."/>
            <person name="Nakamura S."/>
            <person name="Kuroiwa H."/>
            <person name="Tanaka K."/>
            <person name="Sato N."/>
            <person name="Kuroiwa T."/>
        </authorList>
    </citation>
    <scope>NUCLEOTIDE SEQUENCE [LARGE SCALE GENOMIC DNA]</scope>
    <source>
        <strain evidence="8 9">10D</strain>
    </source>
</reference>
<comment type="similarity">
    <text evidence="1">Belongs to the protein-tyrosine phosphatase family. Non-receptor class CDC14 subfamily.</text>
</comment>
<dbReference type="InterPro" id="IPR016130">
    <property type="entry name" value="Tyr_Pase_AS"/>
</dbReference>
<dbReference type="OMA" id="IGPICAY"/>
<dbReference type="PROSITE" id="PS50054">
    <property type="entry name" value="TYR_PHOSPHATASE_DUAL"/>
    <property type="match status" value="1"/>
</dbReference>
<sequence>MMVGVAHRTRQQSRAQSVSERVRTSAGPGGAEEPSEQRSSSCFEGDEQRTHCAYEEWAWMSPWLRSALEQRPELRSHLRLELYAEVVPGLVYLVPWSVRARDPEDRPVSESIDRGCCERRTPDCRLLAPPTLLGLFAEATANGTPLRPQADAADTAGGGARSNRTRHLAGLLFSVQDDLVYEAFCNDFGPYNLAQTMRFIQRIESIVRELHLWQGRTDGVLMPRGMCDGALRGNAVQGEGVKHNLAYAPKTVVSDGDEGSFVEDNVPGRASPIAIMLCTDDLESLTNAAALVGAYRVLRLGDLPEQADAKLQRLKSSLVFFRDASAGPESSFPLGVFDCISAWHRATNVCHLFAPDAFDIESYELWEQVHNGDLNWIVPGKLLAFAGPTSCPEATDIGVGCAPEYFIRLFQQFGVTAVVRLNRRRYDARVFRQAGFRHYDLYFADGACPDWNIVQRFLAICADEPGAVAVHCKAGLGRTGTLMCCALMHMYGFTATEAIAWCRLCRPGSVIGAQQHYLVQIEPKLRDLRCETPSSGHSPASASMLDELSTHAQTAGPHWSLRSQKGAAAAAAAALKTPERTVKSSTPLSQPLAGGSRNSGAPTAACPSSDVESSPAAGLATPVMSPPETPQKRTRRSALPDATDLSEIRKVLDDVRSVTASASRPRTLSGTQALGSSSADAASHSGPGVRTRSSSTSAVGSLSGTNTRHEPVEDIEKVARTAATRRLAGLVGALNRSPTWTEWEAQAVPASFCERPATGLRDGISRHLFGPESGTMVRSVCHQARRFRRRSTQVMAEVPSSAEPGPGPVPAARVSCPCPVDVPQVL</sequence>
<dbReference type="InterPro" id="IPR044506">
    <property type="entry name" value="CDC14_C"/>
</dbReference>
<dbReference type="KEGG" id="cme:CYME_CMI092C"/>
<dbReference type="InterPro" id="IPR050561">
    <property type="entry name" value="PTP"/>
</dbReference>
<dbReference type="Gene3D" id="3.90.190.10">
    <property type="entry name" value="Protein tyrosine phosphatase superfamily"/>
    <property type="match status" value="2"/>
</dbReference>
<dbReference type="InterPro" id="IPR029021">
    <property type="entry name" value="Prot-tyrosine_phosphatase-like"/>
</dbReference>
<evidence type="ECO:0000259" key="7">
    <source>
        <dbReference type="PROSITE" id="PS50056"/>
    </source>
</evidence>
<protein>
    <recommendedName>
        <fullName evidence="2">protein-tyrosine-phosphatase</fullName>
        <ecNumber evidence="2">3.1.3.48</ecNumber>
    </recommendedName>
</protein>
<dbReference type="SUPFAM" id="SSF52799">
    <property type="entry name" value="(Phosphotyrosine protein) phosphatases II"/>
    <property type="match status" value="2"/>
</dbReference>
<dbReference type="GeneID" id="16993814"/>
<dbReference type="Pfam" id="PF14671">
    <property type="entry name" value="DSPn"/>
    <property type="match status" value="2"/>
</dbReference>
<dbReference type="CDD" id="cd14499">
    <property type="entry name" value="CDC14_C"/>
    <property type="match status" value="1"/>
</dbReference>
<keyword evidence="3" id="KW-0378">Hydrolase</keyword>
<reference evidence="8 9" key="1">
    <citation type="journal article" date="2004" name="Nature">
        <title>Genome sequence of the ultrasmall unicellular red alga Cyanidioschyzon merolae 10D.</title>
        <authorList>
            <person name="Matsuzaki M."/>
            <person name="Misumi O."/>
            <person name="Shin-i T."/>
            <person name="Maruyama S."/>
            <person name="Takahara M."/>
            <person name="Miyagishima S."/>
            <person name="Mori T."/>
            <person name="Nishida K."/>
            <person name="Yagisawa F."/>
            <person name="Nishida K."/>
            <person name="Yoshida Y."/>
            <person name="Nishimura Y."/>
            <person name="Nakao S."/>
            <person name="Kobayashi T."/>
            <person name="Momoyama Y."/>
            <person name="Higashiyama T."/>
            <person name="Minoda A."/>
            <person name="Sano M."/>
            <person name="Nomoto H."/>
            <person name="Oishi K."/>
            <person name="Hayashi H."/>
            <person name="Ohta F."/>
            <person name="Nishizaka S."/>
            <person name="Haga S."/>
            <person name="Miura S."/>
            <person name="Morishita T."/>
            <person name="Kabeya Y."/>
            <person name="Terasawa K."/>
            <person name="Suzuki Y."/>
            <person name="Ishii Y."/>
            <person name="Asakawa S."/>
            <person name="Takano H."/>
            <person name="Ohta N."/>
            <person name="Kuroiwa H."/>
            <person name="Tanaka K."/>
            <person name="Shimizu N."/>
            <person name="Sugano S."/>
            <person name="Sato N."/>
            <person name="Nozaki H."/>
            <person name="Ogasawara N."/>
            <person name="Kohara Y."/>
            <person name="Kuroiwa T."/>
        </authorList>
    </citation>
    <scope>NUCLEOTIDE SEQUENCE [LARGE SCALE GENOMIC DNA]</scope>
    <source>
        <strain evidence="8 9">10D</strain>
    </source>
</reference>
<feature type="domain" description="Tyrosine specific protein phosphatases" evidence="7">
    <location>
        <begin position="455"/>
        <end position="517"/>
    </location>
</feature>
<evidence type="ECO:0000256" key="2">
    <source>
        <dbReference type="ARBA" id="ARBA00013064"/>
    </source>
</evidence>
<accession>M1UQZ7</accession>
<dbReference type="InterPro" id="IPR020422">
    <property type="entry name" value="TYR_PHOSPHATASE_DUAL_dom"/>
</dbReference>
<dbReference type="AlphaFoldDB" id="M1UQZ7"/>